<dbReference type="InterPro" id="IPR021961">
    <property type="entry name" value="McrB_DNA-bd"/>
</dbReference>
<keyword evidence="4" id="KW-1185">Reference proteome</keyword>
<protein>
    <submittedName>
        <fullName evidence="3">DUF3578 domain-containing protein</fullName>
    </submittedName>
</protein>
<dbReference type="InterPro" id="IPR024975">
    <property type="entry name" value="NOV_C"/>
</dbReference>
<dbReference type="Pfam" id="PF12102">
    <property type="entry name" value="MrcB_N"/>
    <property type="match status" value="1"/>
</dbReference>
<dbReference type="Gene3D" id="3.30.920.90">
    <property type="match status" value="1"/>
</dbReference>
<dbReference type="Proteomes" id="UP001166571">
    <property type="component" value="Unassembled WGS sequence"/>
</dbReference>
<name>A0ABS7MJW2_9SPHN</name>
<dbReference type="RefSeq" id="WP_222137292.1">
    <property type="nucleotide sequence ID" value="NZ_JAILXK010000002.1"/>
</dbReference>
<feature type="domain" description="Type IV methyl-directed restriction enzyme EcoKMcrB subunit DNA-binding" evidence="1">
    <location>
        <begin position="16"/>
        <end position="179"/>
    </location>
</feature>
<proteinExistence type="predicted"/>
<dbReference type="Pfam" id="PF13020">
    <property type="entry name" value="NOV_C"/>
    <property type="match status" value="1"/>
</dbReference>
<sequence length="364" mass="40255">MWQELKRICELQSAYSSKNTPAMQERGKILREQVRPVIEGMQGQLAPLLGPFGQDVLVDASDGVGRKTELPWVRFASDSMSPAATEGFYFVMHFSTDGSAVHLTIGSGSSKYKGGSFVERTDAEIDANTAWARSIILEEFGTLSPFLDEHDFGARRPLPKSFERATVVSKKIPFDDLETTDFETILRLAAERLRAIYEAQSSGRDVAPADQDEATIEAIINPNRSAGRRQGWGLSAPAKRAVELRAMELARQHLEADGFEVRDRSSSHPFDLEASKDGTAVKVEVKGTTSDRAEAILMTRNEVDLHAKEKGSTCLIIVSRIRLQTSEGEYEAEGGDLEALMGWDIDEWSCEPTAFRVIRPVANE</sequence>
<evidence type="ECO:0000313" key="3">
    <source>
        <dbReference type="EMBL" id="MBY4638356.1"/>
    </source>
</evidence>
<evidence type="ECO:0000259" key="2">
    <source>
        <dbReference type="Pfam" id="PF13020"/>
    </source>
</evidence>
<reference evidence="3" key="1">
    <citation type="submission" date="2021-08" db="EMBL/GenBank/DDBJ databases">
        <title>Sphingopyxis panaciterrulae sp. nov., isolated from the surface water of the Yellow Sea.</title>
        <authorList>
            <person name="Gao Z."/>
            <person name="Zhang D."/>
            <person name="Zhang A."/>
        </authorList>
    </citation>
    <scope>NUCLEOTIDE SEQUENCE</scope>
    <source>
        <strain evidence="3">XHP0097</strain>
    </source>
</reference>
<organism evidence="3 4">
    <name type="scientific">Sphingopyxis jiangsuensis</name>
    <dbReference type="NCBI Taxonomy" id="2871171"/>
    <lineage>
        <taxon>Bacteria</taxon>
        <taxon>Pseudomonadati</taxon>
        <taxon>Pseudomonadota</taxon>
        <taxon>Alphaproteobacteria</taxon>
        <taxon>Sphingomonadales</taxon>
        <taxon>Sphingomonadaceae</taxon>
        <taxon>Sphingopyxis</taxon>
    </lineage>
</organism>
<evidence type="ECO:0000313" key="4">
    <source>
        <dbReference type="Proteomes" id="UP001166571"/>
    </source>
</evidence>
<gene>
    <name evidence="3" type="ORF">K5P26_14525</name>
</gene>
<comment type="caution">
    <text evidence="3">The sequence shown here is derived from an EMBL/GenBank/DDBJ whole genome shotgun (WGS) entry which is preliminary data.</text>
</comment>
<accession>A0ABS7MJW2</accession>
<evidence type="ECO:0000259" key="1">
    <source>
        <dbReference type="Pfam" id="PF12102"/>
    </source>
</evidence>
<dbReference type="EMBL" id="JAILXK010000002">
    <property type="protein sequence ID" value="MBY4638356.1"/>
    <property type="molecule type" value="Genomic_DNA"/>
</dbReference>
<feature type="domain" description="Protein NO VEIN C-terminal" evidence="2">
    <location>
        <begin position="242"/>
        <end position="321"/>
    </location>
</feature>